<protein>
    <submittedName>
        <fullName evidence="6">Fmn-dependent monooxygenase</fullName>
    </submittedName>
</protein>
<dbReference type="KEGG" id="sdf:ACG33_00250"/>
<dbReference type="GO" id="GO:0046306">
    <property type="term" value="P:alkanesulfonate catabolic process"/>
    <property type="evidence" value="ECO:0007669"/>
    <property type="project" value="TreeGrafter"/>
</dbReference>
<dbReference type="Pfam" id="PF00296">
    <property type="entry name" value="Bac_luciferase"/>
    <property type="match status" value="1"/>
</dbReference>
<evidence type="ECO:0000256" key="3">
    <source>
        <dbReference type="ARBA" id="ARBA00023002"/>
    </source>
</evidence>
<dbReference type="InterPro" id="IPR036661">
    <property type="entry name" value="Luciferase-like_sf"/>
</dbReference>
<accession>A0A127F557</accession>
<dbReference type="PANTHER" id="PTHR42847:SF4">
    <property type="entry name" value="ALKANESULFONATE MONOOXYGENASE-RELATED"/>
    <property type="match status" value="1"/>
</dbReference>
<dbReference type="AlphaFoldDB" id="A0A127F557"/>
<dbReference type="Gene3D" id="3.20.20.30">
    <property type="entry name" value="Luciferase-like domain"/>
    <property type="match status" value="1"/>
</dbReference>
<feature type="domain" description="Luciferase-like" evidence="5">
    <location>
        <begin position="20"/>
        <end position="251"/>
    </location>
</feature>
<dbReference type="InterPro" id="IPR019921">
    <property type="entry name" value="Lucif-like_OxRdtase_Rv2161c"/>
</dbReference>
<sequence>MVQVAQVAIGLYGLQQWFDGDFAPVVEVARTAEEAGVDQVSITDHVVMGENTDKYPYGPFPAPLDYPWFEPLTVLAAIAGGTRRIRLSAGVLIAPLRPAVLLAKQLATLDVMSRGRVSIGLGLGWQREEYEASGVPWEGRYTRLEEQVRVCKLLWSQAPASFRGSTVQFERIHAWPRPVQAGGIPIWFGLAPSERNVERIAELGDGWIPMEQRPELLAGHIDKLRKAFVARGRDPQHLAVRVALRPVFRDDGTPDLEATLATIPALARAGVTMVEALPLIFCRGPQDLEAFCKQLVAAGRQAA</sequence>
<dbReference type="SUPFAM" id="SSF51679">
    <property type="entry name" value="Bacterial luciferase-like"/>
    <property type="match status" value="1"/>
</dbReference>
<evidence type="ECO:0000259" key="5">
    <source>
        <dbReference type="Pfam" id="PF00296"/>
    </source>
</evidence>
<evidence type="ECO:0000256" key="2">
    <source>
        <dbReference type="ARBA" id="ARBA00022643"/>
    </source>
</evidence>
<evidence type="ECO:0000256" key="4">
    <source>
        <dbReference type="ARBA" id="ARBA00023033"/>
    </source>
</evidence>
<keyword evidence="3" id="KW-0560">Oxidoreductase</keyword>
<reference evidence="6 7" key="1">
    <citation type="submission" date="2015-06" db="EMBL/GenBank/DDBJ databases">
        <title>A Comprehensive Approach to Explore the Metabolic and Phylogenetic Diversity of Bacterial Steroid Degradation in the Environment: Testosterone as an Example.</title>
        <authorList>
            <person name="Yang F.-C."/>
            <person name="Chen Y.-L."/>
            <person name="Yu C.-P."/>
            <person name="Tang S.-L."/>
            <person name="Wang P.-H."/>
            <person name="Ismail W."/>
            <person name="Wang C.-H."/>
            <person name="Yang C.-Y."/>
            <person name="Chiang Y.-R."/>
        </authorList>
    </citation>
    <scope>NUCLEOTIDE SEQUENCE [LARGE SCALE GENOMIC DNA]</scope>
    <source>
        <strain evidence="6 7">DSM 18526</strain>
    </source>
</reference>
<evidence type="ECO:0000256" key="1">
    <source>
        <dbReference type="ARBA" id="ARBA00022630"/>
    </source>
</evidence>
<keyword evidence="4 6" id="KW-0503">Monooxygenase</keyword>
<dbReference type="RefSeq" id="WP_066917829.1">
    <property type="nucleotide sequence ID" value="NZ_CP011971.1"/>
</dbReference>
<dbReference type="NCBIfam" id="TIGR03619">
    <property type="entry name" value="F420_Rv2161c"/>
    <property type="match status" value="1"/>
</dbReference>
<proteinExistence type="predicted"/>
<dbReference type="PATRIC" id="fig|465721.4.peg.56"/>
<gene>
    <name evidence="6" type="ORF">ACG33_00250</name>
</gene>
<keyword evidence="2" id="KW-0288">FMN</keyword>
<dbReference type="Proteomes" id="UP000070250">
    <property type="component" value="Chromosome"/>
</dbReference>
<name>A0A127F557_STEDE</name>
<organism evidence="6 7">
    <name type="scientific">Steroidobacter denitrificans</name>
    <dbReference type="NCBI Taxonomy" id="465721"/>
    <lineage>
        <taxon>Bacteria</taxon>
        <taxon>Pseudomonadati</taxon>
        <taxon>Pseudomonadota</taxon>
        <taxon>Gammaproteobacteria</taxon>
        <taxon>Steroidobacterales</taxon>
        <taxon>Steroidobacteraceae</taxon>
        <taxon>Steroidobacter</taxon>
    </lineage>
</organism>
<keyword evidence="1" id="KW-0285">Flavoprotein</keyword>
<dbReference type="OrthoDB" id="5728724at2"/>
<dbReference type="InterPro" id="IPR050172">
    <property type="entry name" value="SsuD_RutA_monooxygenase"/>
</dbReference>
<keyword evidence="7" id="KW-1185">Reference proteome</keyword>
<dbReference type="PANTHER" id="PTHR42847">
    <property type="entry name" value="ALKANESULFONATE MONOOXYGENASE"/>
    <property type="match status" value="1"/>
</dbReference>
<evidence type="ECO:0000313" key="7">
    <source>
        <dbReference type="Proteomes" id="UP000070250"/>
    </source>
</evidence>
<evidence type="ECO:0000313" key="6">
    <source>
        <dbReference type="EMBL" id="AMN45557.1"/>
    </source>
</evidence>
<dbReference type="GO" id="GO:0008726">
    <property type="term" value="F:alkanesulfonate monooxygenase activity"/>
    <property type="evidence" value="ECO:0007669"/>
    <property type="project" value="TreeGrafter"/>
</dbReference>
<dbReference type="EMBL" id="CP011971">
    <property type="protein sequence ID" value="AMN45557.1"/>
    <property type="molecule type" value="Genomic_DNA"/>
</dbReference>
<dbReference type="STRING" id="465721.ACG33_00250"/>
<dbReference type="InterPro" id="IPR011251">
    <property type="entry name" value="Luciferase-like_dom"/>
</dbReference>